<feature type="region of interest" description="Disordered" evidence="3">
    <location>
        <begin position="662"/>
        <end position="684"/>
    </location>
</feature>
<evidence type="ECO:0000259" key="4">
    <source>
        <dbReference type="Pfam" id="PF00501"/>
    </source>
</evidence>
<evidence type="ECO:0000259" key="6">
    <source>
        <dbReference type="Pfam" id="PF07993"/>
    </source>
</evidence>
<accession>A0AAE0HPI2</accession>
<dbReference type="Pfam" id="PF07993">
    <property type="entry name" value="NAD_binding_4"/>
    <property type="match status" value="1"/>
</dbReference>
<dbReference type="InterPro" id="IPR006162">
    <property type="entry name" value="Ppantetheine_attach_site"/>
</dbReference>
<dbReference type="InterPro" id="IPR009081">
    <property type="entry name" value="PP-bd_ACP"/>
</dbReference>
<organism evidence="7 8">
    <name type="scientific">Chaetomium fimeti</name>
    <dbReference type="NCBI Taxonomy" id="1854472"/>
    <lineage>
        <taxon>Eukaryota</taxon>
        <taxon>Fungi</taxon>
        <taxon>Dikarya</taxon>
        <taxon>Ascomycota</taxon>
        <taxon>Pezizomycotina</taxon>
        <taxon>Sordariomycetes</taxon>
        <taxon>Sordariomycetidae</taxon>
        <taxon>Sordariales</taxon>
        <taxon>Chaetomiaceae</taxon>
        <taxon>Chaetomium</taxon>
    </lineage>
</organism>
<dbReference type="Pfam" id="PF00501">
    <property type="entry name" value="AMP-binding"/>
    <property type="match status" value="1"/>
</dbReference>
<dbReference type="GeneID" id="87843209"/>
<dbReference type="SUPFAM" id="SSF51735">
    <property type="entry name" value="NAD(P)-binding Rossmann-fold domains"/>
    <property type="match status" value="1"/>
</dbReference>
<dbReference type="InterPro" id="IPR013120">
    <property type="entry name" value="FAR_NAD-bd"/>
</dbReference>
<evidence type="ECO:0000313" key="8">
    <source>
        <dbReference type="Proteomes" id="UP001278766"/>
    </source>
</evidence>
<dbReference type="EMBL" id="JAUEPN010000001">
    <property type="protein sequence ID" value="KAK3300367.1"/>
    <property type="molecule type" value="Genomic_DNA"/>
</dbReference>
<evidence type="ECO:0000256" key="1">
    <source>
        <dbReference type="ARBA" id="ARBA00022450"/>
    </source>
</evidence>
<dbReference type="RefSeq" id="XP_062663881.1">
    <property type="nucleotide sequence ID" value="XM_062806261.1"/>
</dbReference>
<comment type="caution">
    <text evidence="7">The sequence shown here is derived from an EMBL/GenBank/DDBJ whole genome shotgun (WGS) entry which is preliminary data.</text>
</comment>
<protein>
    <submittedName>
        <fullName evidence="7">NRPS-like enzyme</fullName>
    </submittedName>
</protein>
<reference evidence="7" key="1">
    <citation type="journal article" date="2023" name="Mol. Phylogenet. Evol.">
        <title>Genome-scale phylogeny and comparative genomics of the fungal order Sordariales.</title>
        <authorList>
            <person name="Hensen N."/>
            <person name="Bonometti L."/>
            <person name="Westerberg I."/>
            <person name="Brannstrom I.O."/>
            <person name="Guillou S."/>
            <person name="Cros-Aarteil S."/>
            <person name="Calhoun S."/>
            <person name="Haridas S."/>
            <person name="Kuo A."/>
            <person name="Mondo S."/>
            <person name="Pangilinan J."/>
            <person name="Riley R."/>
            <person name="LaButti K."/>
            <person name="Andreopoulos B."/>
            <person name="Lipzen A."/>
            <person name="Chen C."/>
            <person name="Yan M."/>
            <person name="Daum C."/>
            <person name="Ng V."/>
            <person name="Clum A."/>
            <person name="Steindorff A."/>
            <person name="Ohm R.A."/>
            <person name="Martin F."/>
            <person name="Silar P."/>
            <person name="Natvig D.O."/>
            <person name="Lalanne C."/>
            <person name="Gautier V."/>
            <person name="Ament-Velasquez S.L."/>
            <person name="Kruys A."/>
            <person name="Hutchinson M.I."/>
            <person name="Powell A.J."/>
            <person name="Barry K."/>
            <person name="Miller A.N."/>
            <person name="Grigoriev I.V."/>
            <person name="Debuchy R."/>
            <person name="Gladieux P."/>
            <person name="Hiltunen Thoren M."/>
            <person name="Johannesson H."/>
        </authorList>
    </citation>
    <scope>NUCLEOTIDE SEQUENCE</scope>
    <source>
        <strain evidence="7">CBS 168.71</strain>
    </source>
</reference>
<evidence type="ECO:0000256" key="2">
    <source>
        <dbReference type="ARBA" id="ARBA00022553"/>
    </source>
</evidence>
<dbReference type="SUPFAM" id="SSF56801">
    <property type="entry name" value="Acetyl-CoA synthetase-like"/>
    <property type="match status" value="1"/>
</dbReference>
<dbReference type="InterPro" id="IPR000873">
    <property type="entry name" value="AMP-dep_synth/lig_dom"/>
</dbReference>
<sequence>MSEARPRDDIPEVFQASAAVAGRLTHLIPDELALAVPDHPLFAYAKTNKPADGFVDVTARQFARGVNRASWYLKDLLGEPTNFETIGYMGPSDLRYFFLMFGAIKVGYKMLFTSPRNNLDGHLHVLAGADCHVFLSANGTNVDSILEARRMRTAIVPELADMLEGTEPVAVYPYTKTFEEACMDPCLVLHTTGSTGLPKPIVWKNANLASYEAWRTVPAVDGYVPTTAVYQQARRAYTSMPLFHTSGLNAGITWSLLCGVTLVYGAPKVVPNAGYADEMHLHAGSRRRLDKMQYVVASGAPLSQTAGRIISKHSRVISNLGSTETSCLQRLSPSVADWDFFYWHPSHSGIEMREYTPGLFELFLVRKPGLERYQGIFATFPSISEWSMSDLYERHPDPAKPFLYRYKGRKDDVIVLSNGEKVSPALMEATLNSSPLVKGAMVVGRGRFQPAVLLDLTAEPPRTAKGRHELIDQLLPFIAEANAHAPAHGQLDRYHVLFADPQRPVQYLGQGKMQRLRTYALYEADIDKLYRSVEEPEELAELNKDMAPLDLSSKYGASEWLRALIAEVAGISISNGDGDIFEAGVDSLQVIKMAREIRMTAKRGQAPASLAEFSPRFIYANPTVNQLGALMFDAASRREVAAPLLKQDPDGKPSATVLVEVEEVTGSETPPWSSSSDSEEDDADADLARSLLEEYTRLLPPLRSGRPATTERSGEMTVILTGSTGSLGPYILEALNRNPKVARVICLNRSAKAAERHALLCSARGFAALPPSRVQFLKADLSLPQLGLGRASYGMLVSSVTHIIHNQWPVNFNWPLQSFRPHIHGVINLAHLAHASRHNALVLFVSSVSTVASLPSGTAPEAPIHDVGAAAPMGYGRSKLVAEILLDRASQRSGVRSAVCRVGIVAGPVESTAGMWNKHEYIPSIMVSSAHLGVFPATFPSRDRIDWLPVDRLAIVLLEILHTVSSARPTATQDGTHVFHVVNPRAASWHADLSPVIAGALGVREVDFSEWVSALRASADEAIASGHIDLDRNPAIRLLEFYEGAAAADSPRMLTSERAEDASLALAKVGPVGQKWLRVWLEQWGLTRGRPDSPELRVLKLL</sequence>
<feature type="domain" description="AMP-dependent synthetase/ligase" evidence="4">
    <location>
        <begin position="42"/>
        <end position="268"/>
    </location>
</feature>
<dbReference type="Gene3D" id="3.40.50.720">
    <property type="entry name" value="NAD(P)-binding Rossmann-like Domain"/>
    <property type="match status" value="1"/>
</dbReference>
<dbReference type="InterPro" id="IPR042099">
    <property type="entry name" value="ANL_N_sf"/>
</dbReference>
<dbReference type="InterPro" id="IPR036736">
    <property type="entry name" value="ACP-like_sf"/>
</dbReference>
<dbReference type="PANTHER" id="PTHR43439">
    <property type="entry name" value="PHENYLACETATE-COENZYME A LIGASE"/>
    <property type="match status" value="1"/>
</dbReference>
<feature type="domain" description="Carrier" evidence="5">
    <location>
        <begin position="559"/>
        <end position="629"/>
    </location>
</feature>
<dbReference type="PANTHER" id="PTHR43439:SF2">
    <property type="entry name" value="ENZYME, PUTATIVE (JCVI)-RELATED"/>
    <property type="match status" value="1"/>
</dbReference>
<dbReference type="PROSITE" id="PS00455">
    <property type="entry name" value="AMP_BINDING"/>
    <property type="match status" value="1"/>
</dbReference>
<keyword evidence="1" id="KW-0596">Phosphopantetheine</keyword>
<dbReference type="Proteomes" id="UP001278766">
    <property type="component" value="Unassembled WGS sequence"/>
</dbReference>
<dbReference type="InterPro" id="IPR036291">
    <property type="entry name" value="NAD(P)-bd_dom_sf"/>
</dbReference>
<keyword evidence="8" id="KW-1185">Reference proteome</keyword>
<dbReference type="InterPro" id="IPR051414">
    <property type="entry name" value="Adenylate-forming_Reductase"/>
</dbReference>
<proteinExistence type="predicted"/>
<dbReference type="Pfam" id="PF23562">
    <property type="entry name" value="AMP-binding_C_3"/>
    <property type="match status" value="1"/>
</dbReference>
<dbReference type="PROSITE" id="PS00012">
    <property type="entry name" value="PHOSPHOPANTETHEINE"/>
    <property type="match status" value="1"/>
</dbReference>
<dbReference type="InterPro" id="IPR020845">
    <property type="entry name" value="AMP-binding_CS"/>
</dbReference>
<evidence type="ECO:0000259" key="5">
    <source>
        <dbReference type="Pfam" id="PF00550"/>
    </source>
</evidence>
<dbReference type="Pfam" id="PF00550">
    <property type="entry name" value="PP-binding"/>
    <property type="match status" value="1"/>
</dbReference>
<keyword evidence="2" id="KW-0597">Phosphoprotein</keyword>
<feature type="domain" description="Thioester reductase (TE)" evidence="6">
    <location>
        <begin position="720"/>
        <end position="954"/>
    </location>
</feature>
<name>A0AAE0HPI2_9PEZI</name>
<dbReference type="AlphaFoldDB" id="A0AAE0HPI2"/>
<dbReference type="Gene3D" id="1.10.1200.10">
    <property type="entry name" value="ACP-like"/>
    <property type="match status" value="1"/>
</dbReference>
<reference evidence="7" key="2">
    <citation type="submission" date="2023-06" db="EMBL/GenBank/DDBJ databases">
        <authorList>
            <consortium name="Lawrence Berkeley National Laboratory"/>
            <person name="Haridas S."/>
            <person name="Hensen N."/>
            <person name="Bonometti L."/>
            <person name="Westerberg I."/>
            <person name="Brannstrom I.O."/>
            <person name="Guillou S."/>
            <person name="Cros-Aarteil S."/>
            <person name="Calhoun S."/>
            <person name="Kuo A."/>
            <person name="Mondo S."/>
            <person name="Pangilinan J."/>
            <person name="Riley R."/>
            <person name="Labutti K."/>
            <person name="Andreopoulos B."/>
            <person name="Lipzen A."/>
            <person name="Chen C."/>
            <person name="Yanf M."/>
            <person name="Daum C."/>
            <person name="Ng V."/>
            <person name="Clum A."/>
            <person name="Steindorff A."/>
            <person name="Ohm R."/>
            <person name="Martin F."/>
            <person name="Silar P."/>
            <person name="Natvig D."/>
            <person name="Lalanne C."/>
            <person name="Gautier V."/>
            <person name="Ament-Velasquez S.L."/>
            <person name="Kruys A."/>
            <person name="Hutchinson M.I."/>
            <person name="Powell A.J."/>
            <person name="Barry K."/>
            <person name="Miller A.N."/>
            <person name="Grigoriev I.V."/>
            <person name="Debuchy R."/>
            <person name="Gladieux P."/>
            <person name="Thoren M.H."/>
            <person name="Johannesson H."/>
        </authorList>
    </citation>
    <scope>NUCLEOTIDE SEQUENCE</scope>
    <source>
        <strain evidence="7">CBS 168.71</strain>
    </source>
</reference>
<dbReference type="Gene3D" id="3.40.50.12780">
    <property type="entry name" value="N-terminal domain of ligase-like"/>
    <property type="match status" value="1"/>
</dbReference>
<gene>
    <name evidence="7" type="ORF">B0H64DRAFT_437536</name>
</gene>
<evidence type="ECO:0000313" key="7">
    <source>
        <dbReference type="EMBL" id="KAK3300367.1"/>
    </source>
</evidence>
<evidence type="ECO:0000256" key="3">
    <source>
        <dbReference type="SAM" id="MobiDB-lite"/>
    </source>
</evidence>